<comment type="caution">
    <text evidence="1">The sequence shown here is derived from an EMBL/GenBank/DDBJ whole genome shotgun (WGS) entry which is preliminary data.</text>
</comment>
<gene>
    <name evidence="1" type="ORF">AMORRO_LOCUS12374</name>
</gene>
<organism evidence="1 2">
    <name type="scientific">Acaulospora morrowiae</name>
    <dbReference type="NCBI Taxonomy" id="94023"/>
    <lineage>
        <taxon>Eukaryota</taxon>
        <taxon>Fungi</taxon>
        <taxon>Fungi incertae sedis</taxon>
        <taxon>Mucoromycota</taxon>
        <taxon>Glomeromycotina</taxon>
        <taxon>Glomeromycetes</taxon>
        <taxon>Diversisporales</taxon>
        <taxon>Acaulosporaceae</taxon>
        <taxon>Acaulospora</taxon>
    </lineage>
</organism>
<dbReference type="AlphaFoldDB" id="A0A9N9N6N8"/>
<sequence>SFREEGTTTPKLFFDESFPQYIKETPYPSYSLVVSSLISGRGYDYAEAFL</sequence>
<evidence type="ECO:0000313" key="2">
    <source>
        <dbReference type="Proteomes" id="UP000789342"/>
    </source>
</evidence>
<name>A0A9N9N6N8_9GLOM</name>
<keyword evidence="2" id="KW-1185">Reference proteome</keyword>
<proteinExistence type="predicted"/>
<evidence type="ECO:0000313" key="1">
    <source>
        <dbReference type="EMBL" id="CAG8705457.1"/>
    </source>
</evidence>
<accession>A0A9N9N6N8</accession>
<feature type="non-terminal residue" evidence="1">
    <location>
        <position position="50"/>
    </location>
</feature>
<dbReference type="Proteomes" id="UP000789342">
    <property type="component" value="Unassembled WGS sequence"/>
</dbReference>
<reference evidence="1" key="1">
    <citation type="submission" date="2021-06" db="EMBL/GenBank/DDBJ databases">
        <authorList>
            <person name="Kallberg Y."/>
            <person name="Tangrot J."/>
            <person name="Rosling A."/>
        </authorList>
    </citation>
    <scope>NUCLEOTIDE SEQUENCE</scope>
    <source>
        <strain evidence="1">CL551</strain>
    </source>
</reference>
<protein>
    <submittedName>
        <fullName evidence="1">17187_t:CDS:1</fullName>
    </submittedName>
</protein>
<dbReference type="EMBL" id="CAJVPV010018096">
    <property type="protein sequence ID" value="CAG8705457.1"/>
    <property type="molecule type" value="Genomic_DNA"/>
</dbReference>